<evidence type="ECO:0000313" key="2">
    <source>
        <dbReference type="Proteomes" id="UP000008212"/>
    </source>
</evidence>
<dbReference type="EMBL" id="AE017226">
    <property type="protein sequence ID" value="AAS13272.1"/>
    <property type="molecule type" value="Genomic_DNA"/>
</dbReference>
<dbReference type="Proteomes" id="UP000008212">
    <property type="component" value="Chromosome"/>
</dbReference>
<proteinExistence type="predicted"/>
<dbReference type="PaxDb" id="243275-TDE_2755"/>
<evidence type="ECO:0000313" key="1">
    <source>
        <dbReference type="EMBL" id="AAS13272.1"/>
    </source>
</evidence>
<keyword evidence="2" id="KW-1185">Reference proteome</keyword>
<dbReference type="HOGENOM" id="CLU_3349899_0_0_12"/>
<protein>
    <submittedName>
        <fullName evidence="1">Uncharacterized protein</fullName>
    </submittedName>
</protein>
<gene>
    <name evidence="1" type="ordered locus">TDE_2755</name>
</gene>
<reference evidence="1 2" key="1">
    <citation type="journal article" date="2004" name="Proc. Natl. Acad. Sci. U.S.A.">
        <title>Comparison of the genome of the oral pathogen Treponema denticola with other spirochete genomes.</title>
        <authorList>
            <person name="Seshadri R."/>
            <person name="Myers G.S."/>
            <person name="Tettelin H."/>
            <person name="Eisen J.A."/>
            <person name="Heidelberg J.F."/>
            <person name="Dodson R.J."/>
            <person name="Davidsen T.M."/>
            <person name="DeBoy R.T."/>
            <person name="Fouts D.E."/>
            <person name="Haft D.H."/>
            <person name="Selengut J."/>
            <person name="Ren Q."/>
            <person name="Brinkac L.M."/>
            <person name="Madupu R."/>
            <person name="Kolonay J."/>
            <person name="Durkin S.A."/>
            <person name="Daugherty S.C."/>
            <person name="Shetty J."/>
            <person name="Shvartsbeyn A."/>
            <person name="Gebregeorgis E."/>
            <person name="Geer K."/>
            <person name="Tsegaye G."/>
            <person name="Malek J."/>
            <person name="Ayodeji B."/>
            <person name="Shatsman S."/>
            <person name="McLeod M.P."/>
            <person name="Smajs D."/>
            <person name="Howell J.K."/>
            <person name="Pal S."/>
            <person name="Amin A."/>
            <person name="Vashisth P."/>
            <person name="McNeill T.Z."/>
            <person name="Xiang Q."/>
            <person name="Sodergren E."/>
            <person name="Baca E."/>
            <person name="Weinstock G.M."/>
            <person name="Norris S.J."/>
            <person name="Fraser C.M."/>
            <person name="Paulsen I.T."/>
        </authorList>
    </citation>
    <scope>NUCLEOTIDE SEQUENCE [LARGE SCALE GENOMIC DNA]</scope>
    <source>
        <strain evidence="2">ATCC 35405 / DSM 14222 / CIP 103919 / JCM 8153 / KCTC 15104</strain>
    </source>
</reference>
<name>Q73J21_TREDE</name>
<accession>Q73J21</accession>
<sequence>MYTTMLTHFIAFVHQKMPNFKNKLLTLFLAVGDVNPQ</sequence>
<dbReference type="KEGG" id="tde:TDE_2755"/>
<organism evidence="1 2">
    <name type="scientific">Treponema denticola (strain ATCC 35405 / DSM 14222 / CIP 103919 / JCM 8153 / KCTC 15104)</name>
    <dbReference type="NCBI Taxonomy" id="243275"/>
    <lineage>
        <taxon>Bacteria</taxon>
        <taxon>Pseudomonadati</taxon>
        <taxon>Spirochaetota</taxon>
        <taxon>Spirochaetia</taxon>
        <taxon>Spirochaetales</taxon>
        <taxon>Treponemataceae</taxon>
        <taxon>Treponema</taxon>
    </lineage>
</organism>
<dbReference type="AlphaFoldDB" id="Q73J21"/>